<feature type="compositionally biased region" description="Basic and acidic residues" evidence="1">
    <location>
        <begin position="12"/>
        <end position="31"/>
    </location>
</feature>
<dbReference type="Proteomes" id="UP000554482">
    <property type="component" value="Unassembled WGS sequence"/>
</dbReference>
<feature type="region of interest" description="Disordered" evidence="1">
    <location>
        <begin position="1"/>
        <end position="31"/>
    </location>
</feature>
<protein>
    <submittedName>
        <fullName evidence="2">Uncharacterized protein</fullName>
    </submittedName>
</protein>
<evidence type="ECO:0000256" key="1">
    <source>
        <dbReference type="SAM" id="MobiDB-lite"/>
    </source>
</evidence>
<name>A0A7J6V7A6_THATH</name>
<dbReference type="AlphaFoldDB" id="A0A7J6V7A6"/>
<organism evidence="2 3">
    <name type="scientific">Thalictrum thalictroides</name>
    <name type="common">Rue-anemone</name>
    <name type="synonym">Anemone thalictroides</name>
    <dbReference type="NCBI Taxonomy" id="46969"/>
    <lineage>
        <taxon>Eukaryota</taxon>
        <taxon>Viridiplantae</taxon>
        <taxon>Streptophyta</taxon>
        <taxon>Embryophyta</taxon>
        <taxon>Tracheophyta</taxon>
        <taxon>Spermatophyta</taxon>
        <taxon>Magnoliopsida</taxon>
        <taxon>Ranunculales</taxon>
        <taxon>Ranunculaceae</taxon>
        <taxon>Thalictroideae</taxon>
        <taxon>Thalictrum</taxon>
    </lineage>
</organism>
<reference evidence="2 3" key="1">
    <citation type="submission" date="2020-06" db="EMBL/GenBank/DDBJ databases">
        <title>Transcriptomic and genomic resources for Thalictrum thalictroides and T. hernandezii: Facilitating candidate gene discovery in an emerging model plant lineage.</title>
        <authorList>
            <person name="Arias T."/>
            <person name="Riano-Pachon D.M."/>
            <person name="Di Stilio V.S."/>
        </authorList>
    </citation>
    <scope>NUCLEOTIDE SEQUENCE [LARGE SCALE GENOMIC DNA]</scope>
    <source>
        <strain evidence="3">cv. WT478/WT964</strain>
        <tissue evidence="2">Leaves</tissue>
    </source>
</reference>
<gene>
    <name evidence="2" type="ORF">FRX31_029409</name>
</gene>
<keyword evidence="3" id="KW-1185">Reference proteome</keyword>
<evidence type="ECO:0000313" key="2">
    <source>
        <dbReference type="EMBL" id="KAF5181004.1"/>
    </source>
</evidence>
<proteinExistence type="predicted"/>
<evidence type="ECO:0000313" key="3">
    <source>
        <dbReference type="Proteomes" id="UP000554482"/>
    </source>
</evidence>
<accession>A0A7J6V7A6</accession>
<sequence>MASGLPDEMDEADIKDTEKHEEYEKNVYSPENKEKMERSIAAVGNILKDGSLIAATVAGGFAGNDIKNGNIPKAVRSGLIATGSVIVGEVGKLACENIKRSIKNIPDYHPVDEPVSPSVYEVTEVTIKKAMLPIFDILGYISALDDGYKLAIYSVLLIIIAIGLGDRSKRSDNYSDKGISKFVYCAGRVAITTIKELLLGTPMSPCVAALRGAEALSRSGK</sequence>
<comment type="caution">
    <text evidence="2">The sequence shown here is derived from an EMBL/GenBank/DDBJ whole genome shotgun (WGS) entry which is preliminary data.</text>
</comment>
<dbReference type="EMBL" id="JABWDY010036698">
    <property type="protein sequence ID" value="KAF5181004.1"/>
    <property type="molecule type" value="Genomic_DNA"/>
</dbReference>